<dbReference type="InterPro" id="IPR045099">
    <property type="entry name" value="PITH1-like"/>
</dbReference>
<feature type="compositionally biased region" description="Basic residues" evidence="2">
    <location>
        <begin position="12"/>
        <end position="23"/>
    </location>
</feature>
<dbReference type="eggNOG" id="KOG1730">
    <property type="taxonomic scope" value="Eukaryota"/>
</dbReference>
<proteinExistence type="inferred from homology"/>
<dbReference type="InterPro" id="IPR037047">
    <property type="entry name" value="PITH_dom_sf"/>
</dbReference>
<protein>
    <recommendedName>
        <fullName evidence="3">PITH domain-containing protein</fullName>
    </recommendedName>
</protein>
<dbReference type="InterPro" id="IPR010400">
    <property type="entry name" value="PITH_dom"/>
</dbReference>
<dbReference type="Proteomes" id="UP000002866">
    <property type="component" value="Chromosome 5"/>
</dbReference>
<dbReference type="SUPFAM" id="SSF49785">
    <property type="entry name" value="Galactose-binding domain-like"/>
    <property type="match status" value="1"/>
</dbReference>
<organism evidence="4 5">
    <name type="scientific">Henningerozyma blattae (strain ATCC 34711 / CBS 6284 / DSM 70876 / NBRC 10599 / NRRL Y-10934 / UCD 77-7)</name>
    <name type="common">Yeast</name>
    <name type="synonym">Tetrapisispora blattae</name>
    <dbReference type="NCBI Taxonomy" id="1071380"/>
    <lineage>
        <taxon>Eukaryota</taxon>
        <taxon>Fungi</taxon>
        <taxon>Dikarya</taxon>
        <taxon>Ascomycota</taxon>
        <taxon>Saccharomycotina</taxon>
        <taxon>Saccharomycetes</taxon>
        <taxon>Saccharomycetales</taxon>
        <taxon>Saccharomycetaceae</taxon>
        <taxon>Henningerozyma</taxon>
    </lineage>
</organism>
<dbReference type="PANTHER" id="PTHR12175:SF1">
    <property type="entry name" value="PITH DOMAIN-CONTAINING PROTEIN 1"/>
    <property type="match status" value="1"/>
</dbReference>
<accession>I2H478</accession>
<dbReference type="OMA" id="RLVFKPW"/>
<feature type="domain" description="PITH" evidence="3">
    <location>
        <begin position="25"/>
        <end position="227"/>
    </location>
</feature>
<evidence type="ECO:0000313" key="4">
    <source>
        <dbReference type="EMBL" id="CCH61180.1"/>
    </source>
</evidence>
<evidence type="ECO:0000256" key="1">
    <source>
        <dbReference type="ARBA" id="ARBA00025788"/>
    </source>
</evidence>
<name>I2H478_HENB6</name>
<keyword evidence="5" id="KW-1185">Reference proteome</keyword>
<feature type="compositionally biased region" description="Basic and acidic residues" evidence="2">
    <location>
        <begin position="1"/>
        <end position="11"/>
    </location>
</feature>
<dbReference type="GO" id="GO:0005737">
    <property type="term" value="C:cytoplasm"/>
    <property type="evidence" value="ECO:0007669"/>
    <property type="project" value="UniProtKB-ARBA"/>
</dbReference>
<dbReference type="PROSITE" id="PS51532">
    <property type="entry name" value="PITH"/>
    <property type="match status" value="1"/>
</dbReference>
<gene>
    <name evidence="4" type="primary">TBLA0E01205</name>
    <name evidence="4" type="ORF">TBLA_0E01205</name>
</gene>
<evidence type="ECO:0000259" key="3">
    <source>
        <dbReference type="PROSITE" id="PS51532"/>
    </source>
</evidence>
<dbReference type="GO" id="GO:0005634">
    <property type="term" value="C:nucleus"/>
    <property type="evidence" value="ECO:0007669"/>
    <property type="project" value="TreeGrafter"/>
</dbReference>
<comment type="similarity">
    <text evidence="1">Belongs to the PITHD1 family.</text>
</comment>
<dbReference type="RefSeq" id="XP_004180699.1">
    <property type="nucleotide sequence ID" value="XM_004180651.1"/>
</dbReference>
<dbReference type="InParanoid" id="I2H478"/>
<sequence>MSHHCEDEHHSHSNSHGHGHSHSHQPPIPTNPQQSLYQYIDTAKICILNGKPIPTNATPSVSTFLKNQDHKFVCNTYLETDSDCQLIIHLPFIGNCKIYSIIIRNNSDNLSNDLSTPKKVRLFKNFNKTLHFDTITDSKEDYSIECPKNIGITTSANDLEINTDENTFVEHYLPRNQFQNTNSLTIFWENNWSDDEDLLLRLYYLEIRGEFLGISKARSTVPGTLVYESAPNPADHVSLENDKEHANLGM</sequence>
<dbReference type="Gene3D" id="2.60.120.470">
    <property type="entry name" value="PITH domain"/>
    <property type="match status" value="1"/>
</dbReference>
<dbReference type="PANTHER" id="PTHR12175">
    <property type="entry name" value="AD039 HT014 THIOREDOXIN FAMILY TRP26"/>
    <property type="match status" value="1"/>
</dbReference>
<dbReference type="GeneID" id="14496173"/>
<dbReference type="Pfam" id="PF06201">
    <property type="entry name" value="PITH"/>
    <property type="match status" value="1"/>
</dbReference>
<evidence type="ECO:0000256" key="2">
    <source>
        <dbReference type="SAM" id="MobiDB-lite"/>
    </source>
</evidence>
<reference evidence="4 5" key="1">
    <citation type="journal article" date="2011" name="Proc. Natl. Acad. Sci. U.S.A.">
        <title>Evolutionary erosion of yeast sex chromosomes by mating-type switching accidents.</title>
        <authorList>
            <person name="Gordon J.L."/>
            <person name="Armisen D."/>
            <person name="Proux-Wera E."/>
            <person name="Oheigeartaigh S.S."/>
            <person name="Byrne K.P."/>
            <person name="Wolfe K.H."/>
        </authorList>
    </citation>
    <scope>NUCLEOTIDE SEQUENCE [LARGE SCALE GENOMIC DNA]</scope>
    <source>
        <strain evidence="5">ATCC 34711 / CBS 6284 / DSM 70876 / NBRC 10599 / NRRL Y-10934 / UCD 77-7</strain>
    </source>
</reference>
<dbReference type="EMBL" id="HE806320">
    <property type="protein sequence ID" value="CCH61180.1"/>
    <property type="molecule type" value="Genomic_DNA"/>
</dbReference>
<dbReference type="OrthoDB" id="2635at2759"/>
<dbReference type="AlphaFoldDB" id="I2H478"/>
<evidence type="ECO:0000313" key="5">
    <source>
        <dbReference type="Proteomes" id="UP000002866"/>
    </source>
</evidence>
<feature type="region of interest" description="Disordered" evidence="2">
    <location>
        <begin position="1"/>
        <end position="33"/>
    </location>
</feature>
<dbReference type="KEGG" id="tbl:TBLA_0E01205"/>
<dbReference type="InterPro" id="IPR008979">
    <property type="entry name" value="Galactose-bd-like_sf"/>
</dbReference>
<dbReference type="HOGENOM" id="CLU_072377_2_0_1"/>